<dbReference type="Gene3D" id="3.40.30.10">
    <property type="entry name" value="Glutaredoxin"/>
    <property type="match status" value="1"/>
</dbReference>
<dbReference type="Pfam" id="PF13462">
    <property type="entry name" value="Thioredoxin_4"/>
    <property type="match status" value="1"/>
</dbReference>
<dbReference type="PANTHER" id="PTHR13887:SF14">
    <property type="entry name" value="DISULFIDE BOND FORMATION PROTEIN D"/>
    <property type="match status" value="1"/>
</dbReference>
<keyword evidence="4" id="KW-1015">Disulfide bond</keyword>
<proteinExistence type="inferred from homology"/>
<protein>
    <submittedName>
        <fullName evidence="8">DSBA oxidoreductase</fullName>
    </submittedName>
</protein>
<keyword evidence="6" id="KW-0812">Transmembrane</keyword>
<dbReference type="PROSITE" id="PS51352">
    <property type="entry name" value="THIOREDOXIN_2"/>
    <property type="match status" value="1"/>
</dbReference>
<dbReference type="PANTHER" id="PTHR13887">
    <property type="entry name" value="GLUTATHIONE S-TRANSFERASE KAPPA"/>
    <property type="match status" value="1"/>
</dbReference>
<dbReference type="GO" id="GO:0016491">
    <property type="term" value="F:oxidoreductase activity"/>
    <property type="evidence" value="ECO:0007669"/>
    <property type="project" value="UniProtKB-KW"/>
</dbReference>
<evidence type="ECO:0000256" key="1">
    <source>
        <dbReference type="ARBA" id="ARBA00005791"/>
    </source>
</evidence>
<evidence type="ECO:0000256" key="2">
    <source>
        <dbReference type="ARBA" id="ARBA00022729"/>
    </source>
</evidence>
<evidence type="ECO:0000256" key="5">
    <source>
        <dbReference type="ARBA" id="ARBA00023284"/>
    </source>
</evidence>
<comment type="caution">
    <text evidence="8">The sequence shown here is derived from an EMBL/GenBank/DDBJ whole genome shotgun (WGS) entry which is preliminary data.</text>
</comment>
<keyword evidence="6" id="KW-0472">Membrane</keyword>
<keyword evidence="2" id="KW-0732">Signal</keyword>
<dbReference type="InterPro" id="IPR013766">
    <property type="entry name" value="Thioredoxin_domain"/>
</dbReference>
<evidence type="ECO:0000259" key="7">
    <source>
        <dbReference type="PROSITE" id="PS51352"/>
    </source>
</evidence>
<feature type="transmembrane region" description="Helical" evidence="6">
    <location>
        <begin position="6"/>
        <end position="26"/>
    </location>
</feature>
<dbReference type="EMBL" id="LCRD01000008">
    <property type="protein sequence ID" value="KKW30574.1"/>
    <property type="molecule type" value="Genomic_DNA"/>
</dbReference>
<comment type="similarity">
    <text evidence="1">Belongs to the thioredoxin family. DsbA subfamily.</text>
</comment>
<dbReference type="InterPro" id="IPR036249">
    <property type="entry name" value="Thioredoxin-like_sf"/>
</dbReference>
<evidence type="ECO:0000313" key="8">
    <source>
        <dbReference type="EMBL" id="KKW30574.1"/>
    </source>
</evidence>
<evidence type="ECO:0000313" key="9">
    <source>
        <dbReference type="Proteomes" id="UP000034846"/>
    </source>
</evidence>
<keyword evidence="3" id="KW-0560">Oxidoreductase</keyword>
<name>A0A0G2ADP9_9BACT</name>
<dbReference type="InterPro" id="IPR012336">
    <property type="entry name" value="Thioredoxin-like_fold"/>
</dbReference>
<evidence type="ECO:0000256" key="3">
    <source>
        <dbReference type="ARBA" id="ARBA00023002"/>
    </source>
</evidence>
<dbReference type="SUPFAM" id="SSF52833">
    <property type="entry name" value="Thioredoxin-like"/>
    <property type="match status" value="1"/>
</dbReference>
<organism evidence="8 9">
    <name type="scientific">Candidatus Uhrbacteria bacterium GW2011_GWD2_52_7</name>
    <dbReference type="NCBI Taxonomy" id="1618989"/>
    <lineage>
        <taxon>Bacteria</taxon>
        <taxon>Candidatus Uhriibacteriota</taxon>
    </lineage>
</organism>
<accession>A0A0G2ADP9</accession>
<evidence type="ECO:0000256" key="4">
    <source>
        <dbReference type="ARBA" id="ARBA00023157"/>
    </source>
</evidence>
<keyword evidence="6" id="KW-1133">Transmembrane helix</keyword>
<evidence type="ECO:0000256" key="6">
    <source>
        <dbReference type="SAM" id="Phobius"/>
    </source>
</evidence>
<feature type="domain" description="Thioredoxin" evidence="7">
    <location>
        <begin position="12"/>
        <end position="210"/>
    </location>
</feature>
<keyword evidence="5" id="KW-0676">Redox-active center</keyword>
<gene>
    <name evidence="8" type="ORF">UY72_C0008G0007</name>
</gene>
<dbReference type="Proteomes" id="UP000034846">
    <property type="component" value="Unassembled WGS sequence"/>
</dbReference>
<dbReference type="AlphaFoldDB" id="A0A0G2ADP9"/>
<reference evidence="8 9" key="1">
    <citation type="journal article" date="2015" name="Nature">
        <title>rRNA introns, odd ribosomes, and small enigmatic genomes across a large radiation of phyla.</title>
        <authorList>
            <person name="Brown C.T."/>
            <person name="Hug L.A."/>
            <person name="Thomas B.C."/>
            <person name="Sharon I."/>
            <person name="Castelle C.J."/>
            <person name="Singh A."/>
            <person name="Wilkins M.J."/>
            <person name="Williams K.H."/>
            <person name="Banfield J.F."/>
        </authorList>
    </citation>
    <scope>NUCLEOTIDE SEQUENCE [LARGE SCALE GENOMIC DNA]</scope>
</reference>
<sequence>MRYYWHFITGISVIGAIVLLFFVFSLRVKNEITFTDDNAITRPTVTFVDPSQGPSTAKVTIVNFGDYECEGCAGMEQTLATLRQDFPDDVRIVWKDMPNPSHAESRNAAIAARCAGEQDKFWEFHDLLFANQNQLSSDLYTLIAEELELRDRAFASCVEESETAPLVDRTYEEGLALQLTATPTLFVNNERYTGEVDLSTLKAIVRGIIAAP</sequence>